<dbReference type="GO" id="GO:0055085">
    <property type="term" value="P:transmembrane transport"/>
    <property type="evidence" value="ECO:0007669"/>
    <property type="project" value="InterPro"/>
</dbReference>
<comment type="caution">
    <text evidence="9">The sequence shown here is derived from an EMBL/GenBank/DDBJ whole genome shotgun (WGS) entry which is preliminary data.</text>
</comment>
<feature type="domain" description="p-hydroxybenzoic acid efflux pump subunit AaeA-like beta-barrel" evidence="8">
    <location>
        <begin position="125"/>
        <end position="217"/>
    </location>
</feature>
<dbReference type="GO" id="GO:0016020">
    <property type="term" value="C:membrane"/>
    <property type="evidence" value="ECO:0007669"/>
    <property type="project" value="UniProtKB-SubCell"/>
</dbReference>
<evidence type="ECO:0000256" key="6">
    <source>
        <dbReference type="SAM" id="Phobius"/>
    </source>
</evidence>
<gene>
    <name evidence="9" type="ORF">ENQ34_00180</name>
</gene>
<dbReference type="Gene3D" id="2.40.50.100">
    <property type="match status" value="1"/>
</dbReference>
<evidence type="ECO:0000259" key="7">
    <source>
        <dbReference type="Pfam" id="PF25917"/>
    </source>
</evidence>
<accession>A0A7C2EB75</accession>
<dbReference type="PANTHER" id="PTHR30386">
    <property type="entry name" value="MEMBRANE FUSION SUBUNIT OF EMRAB-TOLC MULTIDRUG EFFLUX PUMP"/>
    <property type="match status" value="1"/>
</dbReference>
<dbReference type="InterPro" id="IPR058625">
    <property type="entry name" value="MdtA-like_BSH"/>
</dbReference>
<evidence type="ECO:0000256" key="2">
    <source>
        <dbReference type="ARBA" id="ARBA00009477"/>
    </source>
</evidence>
<comment type="subcellular location">
    <subcellularLocation>
        <location evidence="1">Membrane</location>
        <topology evidence="1">Single-pass membrane protein</topology>
    </subcellularLocation>
</comment>
<comment type="similarity">
    <text evidence="2">Belongs to the membrane fusion protein (MFP) (TC 8.A.1) family.</text>
</comment>
<feature type="domain" description="Multidrug resistance protein MdtA-like barrel-sandwich hybrid" evidence="7">
    <location>
        <begin position="47"/>
        <end position="119"/>
    </location>
</feature>
<dbReference type="InterPro" id="IPR011053">
    <property type="entry name" value="Single_hybrid_motif"/>
</dbReference>
<dbReference type="EMBL" id="DSMU01000011">
    <property type="protein sequence ID" value="HEL65088.1"/>
    <property type="molecule type" value="Genomic_DNA"/>
</dbReference>
<protein>
    <submittedName>
        <fullName evidence="9">HlyD family secretion protein</fullName>
    </submittedName>
</protein>
<sequence length="220" mass="23693">MAGPKKVFFVVLVFFILSLAGVTFYYWYENACYVKTEDAYIDGTVLKVGSQLAGKILEVRVREGDQVEAGEVLARIDDAALSPGGNPDLTFVRAPVAGEVLKILGHPGEVVAPGQPVVMLADLRSVYLTVNVEEKRIAKVKPGQRVSFTVDGIPGMKFTGRVAEITDAVAATFSLLPTRSTSGSFVKVSQRIPVKVVIENGNDATFRLGQSAVVRIHLRG</sequence>
<evidence type="ECO:0000256" key="3">
    <source>
        <dbReference type="ARBA" id="ARBA00022692"/>
    </source>
</evidence>
<feature type="transmembrane region" description="Helical" evidence="6">
    <location>
        <begin position="7"/>
        <end position="28"/>
    </location>
</feature>
<evidence type="ECO:0000256" key="5">
    <source>
        <dbReference type="ARBA" id="ARBA00023136"/>
    </source>
</evidence>
<evidence type="ECO:0000259" key="8">
    <source>
        <dbReference type="Pfam" id="PF25963"/>
    </source>
</evidence>
<evidence type="ECO:0000256" key="1">
    <source>
        <dbReference type="ARBA" id="ARBA00004167"/>
    </source>
</evidence>
<keyword evidence="3 6" id="KW-0812">Transmembrane</keyword>
<keyword evidence="5 6" id="KW-0472">Membrane</keyword>
<dbReference type="CDD" id="cd06850">
    <property type="entry name" value="biotinyl_domain"/>
    <property type="match status" value="1"/>
</dbReference>
<dbReference type="Pfam" id="PF25917">
    <property type="entry name" value="BSH_RND"/>
    <property type="match status" value="1"/>
</dbReference>
<organism evidence="9">
    <name type="scientific">Ammonifex degensii</name>
    <dbReference type="NCBI Taxonomy" id="42838"/>
    <lineage>
        <taxon>Bacteria</taxon>
        <taxon>Bacillati</taxon>
        <taxon>Bacillota</taxon>
        <taxon>Clostridia</taxon>
        <taxon>Thermoanaerobacterales</taxon>
        <taxon>Thermoanaerobacteraceae</taxon>
        <taxon>Ammonifex</taxon>
    </lineage>
</organism>
<dbReference type="SUPFAM" id="SSF51230">
    <property type="entry name" value="Single hybrid motif"/>
    <property type="match status" value="1"/>
</dbReference>
<proteinExistence type="inferred from homology"/>
<reference evidence="9" key="1">
    <citation type="journal article" date="2020" name="mSystems">
        <title>Genome- and Community-Level Interaction Insights into Carbon Utilization and Element Cycling Functions of Hydrothermarchaeota in Hydrothermal Sediment.</title>
        <authorList>
            <person name="Zhou Z."/>
            <person name="Liu Y."/>
            <person name="Xu W."/>
            <person name="Pan J."/>
            <person name="Luo Z.H."/>
            <person name="Li M."/>
        </authorList>
    </citation>
    <scope>NUCLEOTIDE SEQUENCE [LARGE SCALE GENOMIC DNA]</scope>
    <source>
        <strain evidence="9">SpSt-300</strain>
    </source>
</reference>
<dbReference type="AlphaFoldDB" id="A0A7C2EB75"/>
<evidence type="ECO:0000313" key="9">
    <source>
        <dbReference type="EMBL" id="HEL65088.1"/>
    </source>
</evidence>
<dbReference type="InterPro" id="IPR058634">
    <property type="entry name" value="AaeA-lik-b-barrel"/>
</dbReference>
<dbReference type="Pfam" id="PF25963">
    <property type="entry name" value="Beta-barrel_AAEA"/>
    <property type="match status" value="1"/>
</dbReference>
<name>A0A7C2EB75_9THEO</name>
<dbReference type="InterPro" id="IPR050739">
    <property type="entry name" value="MFP"/>
</dbReference>
<dbReference type="Gene3D" id="2.40.30.170">
    <property type="match status" value="1"/>
</dbReference>
<keyword evidence="4 6" id="KW-1133">Transmembrane helix</keyword>
<dbReference type="PANTHER" id="PTHR30386:SF26">
    <property type="entry name" value="TRANSPORT PROTEIN COMB"/>
    <property type="match status" value="1"/>
</dbReference>
<evidence type="ECO:0000256" key="4">
    <source>
        <dbReference type="ARBA" id="ARBA00022989"/>
    </source>
</evidence>